<name>A0A427XJF9_9TREE</name>
<keyword evidence="5" id="KW-0560">Oxidoreductase</keyword>
<dbReference type="Gene3D" id="3.90.25.10">
    <property type="entry name" value="UDP-galactose 4-epimerase, domain 1"/>
    <property type="match status" value="1"/>
</dbReference>
<dbReference type="InterPro" id="IPR028614">
    <property type="entry name" value="GDP_fucose/colitose_synth"/>
</dbReference>
<keyword evidence="4" id="KW-0521">NADP</keyword>
<evidence type="ECO:0000259" key="7">
    <source>
        <dbReference type="Pfam" id="PF01370"/>
    </source>
</evidence>
<comment type="pathway">
    <text evidence="1">Nucleotide-sugar biosynthesis; GDP-L-fucose biosynthesis via de novo pathway; GDP-L-fucose from GDP-alpha-D-mannose: step 2/2.</text>
</comment>
<dbReference type="STRING" id="105984.A0A427XJF9"/>
<evidence type="ECO:0000256" key="5">
    <source>
        <dbReference type="ARBA" id="ARBA00023002"/>
    </source>
</evidence>
<dbReference type="UniPathway" id="UPA00128">
    <property type="reaction ID" value="UER00191"/>
</dbReference>
<organism evidence="8 9">
    <name type="scientific">Apiotrichum porosum</name>
    <dbReference type="NCBI Taxonomy" id="105984"/>
    <lineage>
        <taxon>Eukaryota</taxon>
        <taxon>Fungi</taxon>
        <taxon>Dikarya</taxon>
        <taxon>Basidiomycota</taxon>
        <taxon>Agaricomycotina</taxon>
        <taxon>Tremellomycetes</taxon>
        <taxon>Trichosporonales</taxon>
        <taxon>Trichosporonaceae</taxon>
        <taxon>Apiotrichum</taxon>
    </lineage>
</organism>
<dbReference type="InterPro" id="IPR036291">
    <property type="entry name" value="NAD(P)-bd_dom_sf"/>
</dbReference>
<dbReference type="SUPFAM" id="SSF51735">
    <property type="entry name" value="NAD(P)-binding Rossmann-fold domains"/>
    <property type="match status" value="1"/>
</dbReference>
<dbReference type="EMBL" id="RSCE01000011">
    <property type="protein sequence ID" value="RSH79031.1"/>
    <property type="molecule type" value="Genomic_DNA"/>
</dbReference>
<evidence type="ECO:0000313" key="8">
    <source>
        <dbReference type="EMBL" id="RSH79031.1"/>
    </source>
</evidence>
<evidence type="ECO:0000256" key="1">
    <source>
        <dbReference type="ARBA" id="ARBA00004883"/>
    </source>
</evidence>
<dbReference type="OrthoDB" id="202470at2759"/>
<evidence type="ECO:0000256" key="2">
    <source>
        <dbReference type="ARBA" id="ARBA00005959"/>
    </source>
</evidence>
<dbReference type="InterPro" id="IPR001509">
    <property type="entry name" value="Epimerase_deHydtase"/>
</dbReference>
<proteinExistence type="inferred from homology"/>
<dbReference type="PANTHER" id="PTHR43238">
    <property type="entry name" value="GDP-L-FUCOSE SYNTHASE"/>
    <property type="match status" value="1"/>
</dbReference>
<comment type="similarity">
    <text evidence="2">Belongs to the NAD(P)-dependent epimerase/dehydratase family. Fucose synthase subfamily.</text>
</comment>
<dbReference type="GO" id="GO:0050577">
    <property type="term" value="F:GDP-L-fucose synthase activity"/>
    <property type="evidence" value="ECO:0007669"/>
    <property type="project" value="UniProtKB-EC"/>
</dbReference>
<dbReference type="EC" id="1.1.1.271" evidence="3"/>
<keyword evidence="9" id="KW-1185">Reference proteome</keyword>
<dbReference type="Gene3D" id="3.40.50.720">
    <property type="entry name" value="NAD(P)-binding Rossmann-like Domain"/>
    <property type="match status" value="1"/>
</dbReference>
<sequence>MRVLVTGGSGLVGSAVRYITEHETGRFGGNNQGAEEWVFVSSAECDLRDFEATKSLFARVRPTHVLHLAARVGGLFANMQQPADFMRDNLAINDSVLQNAHDFGVEKVVSCLSTCIFPDAVDYPLTEAKVHLGPPHASNFGYAYAKRMVDVQNKAYHQQYGDMFTSVIPTNVFGPGDNYNLTSAHVIPALMHKCYLSLSPGAPPFVVAGTGRPLRQFVYSRDLARLMVWAVREYVDVEPIILSPSEHDEVSIATVATAIARTMGINAPLTFDTAKPDGQFRKPASNAKLVSLLPEFKFTPFDEALKESTEWFVQHYDKGARV</sequence>
<keyword evidence="6" id="KW-0413">Isomerase</keyword>
<dbReference type="PANTHER" id="PTHR43238:SF1">
    <property type="entry name" value="GDP-L-FUCOSE SYNTHASE"/>
    <property type="match status" value="1"/>
</dbReference>
<dbReference type="HAMAP" id="MF_00956">
    <property type="entry name" value="GDP_fucose_synth"/>
    <property type="match status" value="1"/>
</dbReference>
<dbReference type="GeneID" id="39586502"/>
<dbReference type="GO" id="GO:0016853">
    <property type="term" value="F:isomerase activity"/>
    <property type="evidence" value="ECO:0007669"/>
    <property type="project" value="UniProtKB-KW"/>
</dbReference>
<feature type="domain" description="NAD-dependent epimerase/dehydratase" evidence="7">
    <location>
        <begin position="3"/>
        <end position="236"/>
    </location>
</feature>
<dbReference type="Pfam" id="PF01370">
    <property type="entry name" value="Epimerase"/>
    <property type="match status" value="1"/>
</dbReference>
<evidence type="ECO:0000313" key="9">
    <source>
        <dbReference type="Proteomes" id="UP000279236"/>
    </source>
</evidence>
<dbReference type="AlphaFoldDB" id="A0A427XJF9"/>
<accession>A0A427XJF9</accession>
<dbReference type="CDD" id="cd05239">
    <property type="entry name" value="GDP_FS_SDR_e"/>
    <property type="match status" value="1"/>
</dbReference>
<dbReference type="GO" id="GO:0042351">
    <property type="term" value="P:'de novo' GDP-L-fucose biosynthetic process"/>
    <property type="evidence" value="ECO:0007669"/>
    <property type="project" value="UniProtKB-UniPathway"/>
</dbReference>
<evidence type="ECO:0000256" key="4">
    <source>
        <dbReference type="ARBA" id="ARBA00022857"/>
    </source>
</evidence>
<dbReference type="RefSeq" id="XP_028474178.1">
    <property type="nucleotide sequence ID" value="XM_028617715.1"/>
</dbReference>
<dbReference type="Proteomes" id="UP000279236">
    <property type="component" value="Unassembled WGS sequence"/>
</dbReference>
<protein>
    <recommendedName>
        <fullName evidence="3">GDP-L-fucose synthase</fullName>
        <ecNumber evidence="3">1.1.1.271</ecNumber>
    </recommendedName>
</protein>
<reference evidence="8 9" key="1">
    <citation type="submission" date="2018-11" db="EMBL/GenBank/DDBJ databases">
        <title>Genome sequence of Apiotrichum porosum DSM 27194.</title>
        <authorList>
            <person name="Aliyu H."/>
            <person name="Gorte O."/>
            <person name="Ochsenreither K."/>
        </authorList>
    </citation>
    <scope>NUCLEOTIDE SEQUENCE [LARGE SCALE GENOMIC DNA]</scope>
    <source>
        <strain evidence="8 9">DSM 27194</strain>
    </source>
</reference>
<evidence type="ECO:0000256" key="3">
    <source>
        <dbReference type="ARBA" id="ARBA00012371"/>
    </source>
</evidence>
<gene>
    <name evidence="8" type="ORF">EHS24_001959</name>
</gene>
<evidence type="ECO:0000256" key="6">
    <source>
        <dbReference type="ARBA" id="ARBA00023235"/>
    </source>
</evidence>
<comment type="caution">
    <text evidence="8">The sequence shown here is derived from an EMBL/GenBank/DDBJ whole genome shotgun (WGS) entry which is preliminary data.</text>
</comment>